<dbReference type="AlphaFoldDB" id="A0A4V6U5D1"/>
<keyword evidence="2" id="KW-1133">Transmembrane helix</keyword>
<comment type="caution">
    <text evidence="3">The sequence shown here is derived from an EMBL/GenBank/DDBJ whole genome shotgun (WGS) entry which is preliminary data.</text>
</comment>
<dbReference type="EMBL" id="QYRT01000019">
    <property type="protein sequence ID" value="TIH35554.1"/>
    <property type="molecule type" value="Genomic_DNA"/>
</dbReference>
<organism evidence="3 4">
    <name type="scientific">Subtercola vilae</name>
    <dbReference type="NCBI Taxonomy" id="2056433"/>
    <lineage>
        <taxon>Bacteria</taxon>
        <taxon>Bacillati</taxon>
        <taxon>Actinomycetota</taxon>
        <taxon>Actinomycetes</taxon>
        <taxon>Micrococcales</taxon>
        <taxon>Microbacteriaceae</taxon>
        <taxon>Subtercola</taxon>
    </lineage>
</organism>
<proteinExistence type="predicted"/>
<keyword evidence="2" id="KW-0812">Transmembrane</keyword>
<evidence type="ECO:0000256" key="1">
    <source>
        <dbReference type="SAM" id="MobiDB-lite"/>
    </source>
</evidence>
<keyword evidence="4" id="KW-1185">Reference proteome</keyword>
<name>A0A4V6U5D1_9MICO</name>
<evidence type="ECO:0000313" key="3">
    <source>
        <dbReference type="EMBL" id="TIH35554.1"/>
    </source>
</evidence>
<feature type="region of interest" description="Disordered" evidence="1">
    <location>
        <begin position="1"/>
        <end position="30"/>
    </location>
</feature>
<feature type="compositionally biased region" description="Basic and acidic residues" evidence="1">
    <location>
        <begin position="1"/>
        <end position="10"/>
    </location>
</feature>
<feature type="transmembrane region" description="Helical" evidence="2">
    <location>
        <begin position="43"/>
        <end position="65"/>
    </location>
</feature>
<evidence type="ECO:0000256" key="2">
    <source>
        <dbReference type="SAM" id="Phobius"/>
    </source>
</evidence>
<dbReference type="Proteomes" id="UP000306192">
    <property type="component" value="Unassembled WGS sequence"/>
</dbReference>
<sequence>MSNHTPDTKTHGSSANREKKAHRRGQFYRPELSTPWQRFTHNLAVRVAAVVLVAGGTAALVVAAVTR</sequence>
<keyword evidence="2" id="KW-0472">Membrane</keyword>
<gene>
    <name evidence="3" type="ORF">D4765_10830</name>
</gene>
<dbReference type="RefSeq" id="WP_136642314.1">
    <property type="nucleotide sequence ID" value="NZ_QYRT01000019.1"/>
</dbReference>
<accession>A0A4V6U5D1</accession>
<reference evidence="3 4" key="1">
    <citation type="journal article" date="2019" name="Microorganisms">
        <title>Systematic Affiliation and Genome Analysis of Subtercola vilae DB165(T) with Particular Emphasis on Cold Adaptation of an Isolate from a High-Altitude Cold Volcano Lake.</title>
        <authorList>
            <person name="Villalobos A.S."/>
            <person name="Wiese J."/>
            <person name="Imhoff J.F."/>
            <person name="Dorador C."/>
            <person name="Keller A."/>
            <person name="Hentschel U."/>
        </authorList>
    </citation>
    <scope>NUCLEOTIDE SEQUENCE [LARGE SCALE GENOMIC DNA]</scope>
    <source>
        <strain evidence="3 4">DB165</strain>
    </source>
</reference>
<protein>
    <submittedName>
        <fullName evidence="3">Uncharacterized protein</fullName>
    </submittedName>
</protein>
<evidence type="ECO:0000313" key="4">
    <source>
        <dbReference type="Proteomes" id="UP000306192"/>
    </source>
</evidence>